<feature type="transmembrane region" description="Helical" evidence="8">
    <location>
        <begin position="270"/>
        <end position="294"/>
    </location>
</feature>
<evidence type="ECO:0000256" key="7">
    <source>
        <dbReference type="ARBA" id="ARBA00023136"/>
    </source>
</evidence>
<evidence type="ECO:0000256" key="2">
    <source>
        <dbReference type="ARBA" id="ARBA00022475"/>
    </source>
</evidence>
<dbReference type="GO" id="GO:0009103">
    <property type="term" value="P:lipopolysaccharide biosynthetic process"/>
    <property type="evidence" value="ECO:0007669"/>
    <property type="project" value="UniProtKB-ARBA"/>
</dbReference>
<keyword evidence="3" id="KW-0328">Glycosyltransferase</keyword>
<dbReference type="PANTHER" id="PTHR33908:SF11">
    <property type="entry name" value="MEMBRANE PROTEIN"/>
    <property type="match status" value="1"/>
</dbReference>
<dbReference type="Pfam" id="PF00754">
    <property type="entry name" value="F5_F8_type_C"/>
    <property type="match status" value="1"/>
</dbReference>
<evidence type="ECO:0000259" key="9">
    <source>
        <dbReference type="Pfam" id="PF00754"/>
    </source>
</evidence>
<dbReference type="SUPFAM" id="SSF49785">
    <property type="entry name" value="Galactose-binding domain-like"/>
    <property type="match status" value="1"/>
</dbReference>
<feature type="transmembrane region" description="Helical" evidence="8">
    <location>
        <begin position="131"/>
        <end position="161"/>
    </location>
</feature>
<organism evidence="11 12">
    <name type="scientific">Candidatus Roizmanbacteria bacterium RIFCSPHIGHO2_02_FULL_37_24</name>
    <dbReference type="NCBI Taxonomy" id="1802037"/>
    <lineage>
        <taxon>Bacteria</taxon>
        <taxon>Candidatus Roizmaniibacteriota</taxon>
    </lineage>
</organism>
<evidence type="ECO:0000256" key="4">
    <source>
        <dbReference type="ARBA" id="ARBA00022679"/>
    </source>
</evidence>
<keyword evidence="4" id="KW-0808">Transferase</keyword>
<feature type="domain" description="Glycosyltransferase RgtA/B/C/D-like" evidence="10">
    <location>
        <begin position="36"/>
        <end position="184"/>
    </location>
</feature>
<name>A0A1F7GWC6_9BACT</name>
<comment type="subcellular location">
    <subcellularLocation>
        <location evidence="1">Cell membrane</location>
        <topology evidence="1">Multi-pass membrane protein</topology>
    </subcellularLocation>
</comment>
<feature type="transmembrane region" description="Helical" evidence="8">
    <location>
        <begin position="237"/>
        <end position="258"/>
    </location>
</feature>
<proteinExistence type="predicted"/>
<comment type="caution">
    <text evidence="11">The sequence shown here is derived from an EMBL/GenBank/DDBJ whole genome shotgun (WGS) entry which is preliminary data.</text>
</comment>
<keyword evidence="2" id="KW-1003">Cell membrane</keyword>
<dbReference type="GO" id="GO:0016763">
    <property type="term" value="F:pentosyltransferase activity"/>
    <property type="evidence" value="ECO:0007669"/>
    <property type="project" value="TreeGrafter"/>
</dbReference>
<accession>A0A1F7GWC6</accession>
<keyword evidence="5 8" id="KW-0812">Transmembrane</keyword>
<protein>
    <recommendedName>
        <fullName evidence="13">F5/8 type C domain-containing protein</fullName>
    </recommendedName>
</protein>
<evidence type="ECO:0000256" key="1">
    <source>
        <dbReference type="ARBA" id="ARBA00004651"/>
    </source>
</evidence>
<feature type="transmembrane region" description="Helical" evidence="8">
    <location>
        <begin position="168"/>
        <end position="187"/>
    </location>
</feature>
<dbReference type="InterPro" id="IPR000421">
    <property type="entry name" value="FA58C"/>
</dbReference>
<feature type="transmembrane region" description="Helical" evidence="8">
    <location>
        <begin position="330"/>
        <end position="349"/>
    </location>
</feature>
<dbReference type="AlphaFoldDB" id="A0A1F7GWC6"/>
<evidence type="ECO:0008006" key="13">
    <source>
        <dbReference type="Google" id="ProtNLM"/>
    </source>
</evidence>
<keyword evidence="6 8" id="KW-1133">Transmembrane helix</keyword>
<sequence length="487" mass="56498">MFDGGWYSIWADQQRYYEQARAISEFRLSAENFFYPILYPLLGSFFIKLFTRDPFLVVNVGLFLCTIGILYLLVEKIFDKQKAIFSVFVLLATQRFIYDFVTPWTTSVTTPLFLASLYILLVASYSKRNVILLTVFYALAFFARIADIVFFIPLLVAYFFIHKERKPYDALISVGILTLCAGIWAFINQLVSGNILGPYIVRNTTKFTFQTDLSNILEKIIGYFANSYIFHRQVQPFSSPIVSVFPFFLLLILFLPVSIKYLKNNKQLHVHAWIALSFFIWLASHIIFAGFAPYTLKNLSAHYAKVWYPVGILYGMYIVEGLLDKKKLNRIFIPVIIFGTVLLIIPWTIQKLKPYPLNRKGWIVRSKINTEHAQNIIDSNDNSPWTSGKARKRGDSIVIDMKKNLTISRLQFVDDPAGAATNFDTFISSDMKSWEKLAPDYTYYVRRDYGWDVVGYMKKGRYIRLILNETSLTDPWIIKEINVFGYE</sequence>
<gene>
    <name evidence="11" type="ORF">A3C24_00810</name>
</gene>
<dbReference type="InterPro" id="IPR038731">
    <property type="entry name" value="RgtA/B/C-like"/>
</dbReference>
<evidence type="ECO:0000313" key="11">
    <source>
        <dbReference type="EMBL" id="OGK23183.1"/>
    </source>
</evidence>
<dbReference type="Gene3D" id="2.60.120.260">
    <property type="entry name" value="Galactose-binding domain-like"/>
    <property type="match status" value="1"/>
</dbReference>
<evidence type="ECO:0000256" key="8">
    <source>
        <dbReference type="SAM" id="Phobius"/>
    </source>
</evidence>
<evidence type="ECO:0000256" key="5">
    <source>
        <dbReference type="ARBA" id="ARBA00022692"/>
    </source>
</evidence>
<reference evidence="11 12" key="1">
    <citation type="journal article" date="2016" name="Nat. Commun.">
        <title>Thousands of microbial genomes shed light on interconnected biogeochemical processes in an aquifer system.</title>
        <authorList>
            <person name="Anantharaman K."/>
            <person name="Brown C.T."/>
            <person name="Hug L.A."/>
            <person name="Sharon I."/>
            <person name="Castelle C.J."/>
            <person name="Probst A.J."/>
            <person name="Thomas B.C."/>
            <person name="Singh A."/>
            <person name="Wilkins M.J."/>
            <person name="Karaoz U."/>
            <person name="Brodie E.L."/>
            <person name="Williams K.H."/>
            <person name="Hubbard S.S."/>
            <person name="Banfield J.F."/>
        </authorList>
    </citation>
    <scope>NUCLEOTIDE SEQUENCE [LARGE SCALE GENOMIC DNA]</scope>
</reference>
<feature type="transmembrane region" description="Helical" evidence="8">
    <location>
        <begin position="104"/>
        <end position="125"/>
    </location>
</feature>
<keyword evidence="7 8" id="KW-0472">Membrane</keyword>
<dbReference type="Proteomes" id="UP000177159">
    <property type="component" value="Unassembled WGS sequence"/>
</dbReference>
<feature type="transmembrane region" description="Helical" evidence="8">
    <location>
        <begin position="33"/>
        <end position="50"/>
    </location>
</feature>
<evidence type="ECO:0000313" key="12">
    <source>
        <dbReference type="Proteomes" id="UP000177159"/>
    </source>
</evidence>
<evidence type="ECO:0000256" key="6">
    <source>
        <dbReference type="ARBA" id="ARBA00022989"/>
    </source>
</evidence>
<feature type="domain" description="F5/8 type C" evidence="9">
    <location>
        <begin position="370"/>
        <end position="470"/>
    </location>
</feature>
<dbReference type="PANTHER" id="PTHR33908">
    <property type="entry name" value="MANNOSYLTRANSFERASE YKCB-RELATED"/>
    <property type="match status" value="1"/>
</dbReference>
<feature type="transmembrane region" description="Helical" evidence="8">
    <location>
        <begin position="306"/>
        <end position="323"/>
    </location>
</feature>
<feature type="transmembrane region" description="Helical" evidence="8">
    <location>
        <begin position="56"/>
        <end position="74"/>
    </location>
</feature>
<dbReference type="InterPro" id="IPR008979">
    <property type="entry name" value="Galactose-bd-like_sf"/>
</dbReference>
<dbReference type="Pfam" id="PF13231">
    <property type="entry name" value="PMT_2"/>
    <property type="match status" value="1"/>
</dbReference>
<dbReference type="InterPro" id="IPR050297">
    <property type="entry name" value="LipidA_mod_glycosyltrf_83"/>
</dbReference>
<dbReference type="EMBL" id="MFZM01000024">
    <property type="protein sequence ID" value="OGK23183.1"/>
    <property type="molecule type" value="Genomic_DNA"/>
</dbReference>
<dbReference type="GO" id="GO:0005886">
    <property type="term" value="C:plasma membrane"/>
    <property type="evidence" value="ECO:0007669"/>
    <property type="project" value="UniProtKB-SubCell"/>
</dbReference>
<evidence type="ECO:0000259" key="10">
    <source>
        <dbReference type="Pfam" id="PF13231"/>
    </source>
</evidence>
<evidence type="ECO:0000256" key="3">
    <source>
        <dbReference type="ARBA" id="ARBA00022676"/>
    </source>
</evidence>